<comment type="similarity">
    <text evidence="3">Belongs to the DapA family.</text>
</comment>
<feature type="site" description="L-lysine inhibitor binding; via carbonyl oxygen" evidence="15">
    <location>
        <position position="51"/>
    </location>
</feature>
<dbReference type="SUPFAM" id="SSF51569">
    <property type="entry name" value="Aldolase"/>
    <property type="match status" value="1"/>
</dbReference>
<comment type="function">
    <text evidence="1">Catalyzes the condensation of (S)-aspartate-beta-semialdehyde [(S)-ASA] and pyruvate to 4-hydroxy-tetrahydrodipicolinate (HTPA).</text>
</comment>
<dbReference type="GO" id="GO:0019877">
    <property type="term" value="P:diaminopimelate biosynthetic process"/>
    <property type="evidence" value="ECO:0007669"/>
    <property type="project" value="UniProtKB-KW"/>
</dbReference>
<dbReference type="PIRSF" id="PIRSF001365">
    <property type="entry name" value="DHDPS"/>
    <property type="match status" value="1"/>
</dbReference>
<dbReference type="AlphaFoldDB" id="A0A368BSD5"/>
<organism evidence="16 17">
    <name type="scientific">SAR86 cluster bacterium</name>
    <dbReference type="NCBI Taxonomy" id="2030880"/>
    <lineage>
        <taxon>Bacteria</taxon>
        <taxon>Pseudomonadati</taxon>
        <taxon>Pseudomonadota</taxon>
        <taxon>Gammaproteobacteria</taxon>
        <taxon>SAR86 cluster</taxon>
    </lineage>
</organism>
<comment type="catalytic activity">
    <reaction evidence="11">
        <text>L-aspartate 4-semialdehyde + pyruvate = (2S,4S)-4-hydroxy-2,3,4,5-tetrahydrodipicolinate + H2O + H(+)</text>
        <dbReference type="Rhea" id="RHEA:34171"/>
        <dbReference type="ChEBI" id="CHEBI:15361"/>
        <dbReference type="ChEBI" id="CHEBI:15377"/>
        <dbReference type="ChEBI" id="CHEBI:15378"/>
        <dbReference type="ChEBI" id="CHEBI:67139"/>
        <dbReference type="ChEBI" id="CHEBI:537519"/>
        <dbReference type="EC" id="4.3.3.7"/>
    </reaction>
</comment>
<dbReference type="SMART" id="SM01130">
    <property type="entry name" value="DHDPS"/>
    <property type="match status" value="1"/>
</dbReference>
<keyword evidence="6" id="KW-0028">Amino-acid biosynthesis</keyword>
<proteinExistence type="inferred from homology"/>
<sequence>MQELKGSFVALVTPMKSNGEIDFSALKELVEWHIESGTHGLVSVGTTGESATLNFNDHVKVLEKTISYIDNKMVAIAGTGANSTDEAIELSQAASSLGYKFALSVTPYYNKPSQLGLEAHYIKIADSADIKNILYNVPSRTACDLEPNTVNKLIHHENIVGIKEAVDDPKRYKALIEMAKDSSKPFYILSGDDPTFFDFMKSGGDGVISVAANVIPSQVAEIAVTLLNGSFEDAEEVNQRYKKLFKLLFVESNPIPVKWMLKKMHKIDCGIRLPL</sequence>
<comment type="caution">
    <text evidence="16">The sequence shown here is derived from an EMBL/GenBank/DDBJ whole genome shotgun (WGS) entry which is preliminary data.</text>
</comment>
<feature type="site" description="L-lysine inhibitor binding" evidence="15">
    <location>
        <position position="82"/>
    </location>
</feature>
<feature type="site" description="Part of a proton relay during catalysis" evidence="15">
    <location>
        <position position="46"/>
    </location>
</feature>
<protein>
    <recommendedName>
        <fullName evidence="4 12">4-hydroxy-tetrahydrodipicolinate synthase</fullName>
        <ecNumber evidence="4 12">4.3.3.7</ecNumber>
    </recommendedName>
</protein>
<evidence type="ECO:0000256" key="5">
    <source>
        <dbReference type="ARBA" id="ARBA00022490"/>
    </source>
</evidence>
<reference evidence="16 17" key="1">
    <citation type="journal article" date="2018" name="Microbiome">
        <title>Fine metagenomic profile of the Mediterranean stratified and mixed water columns revealed by assembly and recruitment.</title>
        <authorList>
            <person name="Haro-Moreno J.M."/>
            <person name="Lopez-Perez M."/>
            <person name="De La Torre J.R."/>
            <person name="Picazo A."/>
            <person name="Camacho A."/>
            <person name="Rodriguez-Valera F."/>
        </authorList>
    </citation>
    <scope>NUCLEOTIDE SEQUENCE [LARGE SCALE GENOMIC DNA]</scope>
    <source>
        <strain evidence="16">MED-G82</strain>
    </source>
</reference>
<dbReference type="InterPro" id="IPR013785">
    <property type="entry name" value="Aldolase_TIM"/>
</dbReference>
<dbReference type="CDD" id="cd00950">
    <property type="entry name" value="DHDPS"/>
    <property type="match status" value="1"/>
</dbReference>
<dbReference type="NCBIfam" id="TIGR00674">
    <property type="entry name" value="dapA"/>
    <property type="match status" value="1"/>
</dbReference>
<keyword evidence="8" id="KW-0457">Lysine biosynthesis</keyword>
<accession>A0A368BSD5</accession>
<dbReference type="InterPro" id="IPR005263">
    <property type="entry name" value="DapA"/>
</dbReference>
<evidence type="ECO:0000256" key="4">
    <source>
        <dbReference type="ARBA" id="ARBA00012086"/>
    </source>
</evidence>
<name>A0A368BSD5_9GAMM</name>
<evidence type="ECO:0000256" key="9">
    <source>
        <dbReference type="ARBA" id="ARBA00023239"/>
    </source>
</evidence>
<dbReference type="UniPathway" id="UPA00034">
    <property type="reaction ID" value="UER00017"/>
</dbReference>
<feature type="non-terminal residue" evidence="16">
    <location>
        <position position="275"/>
    </location>
</feature>
<dbReference type="GO" id="GO:0008840">
    <property type="term" value="F:4-hydroxy-tetrahydrodipicolinate synthase activity"/>
    <property type="evidence" value="ECO:0007669"/>
    <property type="project" value="UniProtKB-UniRule"/>
</dbReference>
<evidence type="ECO:0000256" key="12">
    <source>
        <dbReference type="NCBIfam" id="TIGR00674"/>
    </source>
</evidence>
<evidence type="ECO:0000256" key="15">
    <source>
        <dbReference type="PIRSR" id="PIRSR001365-3"/>
    </source>
</evidence>
<feature type="active site" description="Schiff-base intermediate with substrate" evidence="13">
    <location>
        <position position="163"/>
    </location>
</feature>
<dbReference type="PRINTS" id="PR00146">
    <property type="entry name" value="DHPICSNTHASE"/>
</dbReference>
<keyword evidence="7" id="KW-0220">Diaminopimelate biosynthesis</keyword>
<feature type="active site" description="Proton donor/acceptor" evidence="13">
    <location>
        <position position="135"/>
    </location>
</feature>
<evidence type="ECO:0000256" key="7">
    <source>
        <dbReference type="ARBA" id="ARBA00022915"/>
    </source>
</evidence>
<dbReference type="HAMAP" id="MF_00418">
    <property type="entry name" value="DapA"/>
    <property type="match status" value="1"/>
</dbReference>
<evidence type="ECO:0000256" key="1">
    <source>
        <dbReference type="ARBA" id="ARBA00003294"/>
    </source>
</evidence>
<dbReference type="Pfam" id="PF00701">
    <property type="entry name" value="DHDPS"/>
    <property type="match status" value="1"/>
</dbReference>
<feature type="binding site" evidence="14">
    <location>
        <position position="208"/>
    </location>
    <ligand>
        <name>pyruvate</name>
        <dbReference type="ChEBI" id="CHEBI:15361"/>
    </ligand>
</feature>
<evidence type="ECO:0000256" key="11">
    <source>
        <dbReference type="ARBA" id="ARBA00047836"/>
    </source>
</evidence>
<dbReference type="EC" id="4.3.3.7" evidence="4 12"/>
<dbReference type="Gene3D" id="3.20.20.70">
    <property type="entry name" value="Aldolase class I"/>
    <property type="match status" value="1"/>
</dbReference>
<evidence type="ECO:0000256" key="14">
    <source>
        <dbReference type="PIRSR" id="PIRSR001365-2"/>
    </source>
</evidence>
<dbReference type="EMBL" id="QOPE01000029">
    <property type="protein sequence ID" value="RCL40239.1"/>
    <property type="molecule type" value="Genomic_DNA"/>
</dbReference>
<dbReference type="PROSITE" id="PS00666">
    <property type="entry name" value="DHDPS_2"/>
    <property type="match status" value="1"/>
</dbReference>
<evidence type="ECO:0000256" key="3">
    <source>
        <dbReference type="ARBA" id="ARBA00007592"/>
    </source>
</evidence>
<evidence type="ECO:0000256" key="10">
    <source>
        <dbReference type="ARBA" id="ARBA00023270"/>
    </source>
</evidence>
<keyword evidence="10" id="KW-0704">Schiff base</keyword>
<keyword evidence="5" id="KW-0963">Cytoplasm</keyword>
<dbReference type="InterPro" id="IPR020625">
    <property type="entry name" value="Schiff_base-form_aldolases_AS"/>
</dbReference>
<dbReference type="InterPro" id="IPR002220">
    <property type="entry name" value="DapA-like"/>
</dbReference>
<feature type="binding site" evidence="14">
    <location>
        <position position="47"/>
    </location>
    <ligand>
        <name>pyruvate</name>
        <dbReference type="ChEBI" id="CHEBI:15361"/>
    </ligand>
</feature>
<comment type="pathway">
    <text evidence="2">Amino-acid biosynthesis; L-lysine biosynthesis via DAP pathway; (S)-tetrahydrodipicolinate from L-aspartate: step 3/4.</text>
</comment>
<gene>
    <name evidence="16" type="ORF">DBW96_03655</name>
</gene>
<feature type="site" description="Part of a proton relay during catalysis" evidence="15">
    <location>
        <position position="109"/>
    </location>
</feature>
<dbReference type="PANTHER" id="PTHR12128:SF66">
    <property type="entry name" value="4-HYDROXY-2-OXOGLUTARATE ALDOLASE, MITOCHONDRIAL"/>
    <property type="match status" value="1"/>
</dbReference>
<feature type="site" description="L-lysine inhibitor binding" evidence="15">
    <location>
        <position position="108"/>
    </location>
</feature>
<evidence type="ECO:0000256" key="2">
    <source>
        <dbReference type="ARBA" id="ARBA00005120"/>
    </source>
</evidence>
<keyword evidence="9 16" id="KW-0456">Lyase</keyword>
<evidence type="ECO:0000313" key="16">
    <source>
        <dbReference type="EMBL" id="RCL40239.1"/>
    </source>
</evidence>
<feature type="site" description="L-lysine inhibitor binding" evidence="15">
    <location>
        <position position="86"/>
    </location>
</feature>
<evidence type="ECO:0000256" key="8">
    <source>
        <dbReference type="ARBA" id="ARBA00023154"/>
    </source>
</evidence>
<dbReference type="GO" id="GO:0005829">
    <property type="term" value="C:cytosol"/>
    <property type="evidence" value="ECO:0007669"/>
    <property type="project" value="TreeGrafter"/>
</dbReference>
<evidence type="ECO:0000256" key="6">
    <source>
        <dbReference type="ARBA" id="ARBA00022605"/>
    </source>
</evidence>
<dbReference type="Proteomes" id="UP000253307">
    <property type="component" value="Unassembled WGS sequence"/>
</dbReference>
<evidence type="ECO:0000313" key="17">
    <source>
        <dbReference type="Proteomes" id="UP000253307"/>
    </source>
</evidence>
<dbReference type="GO" id="GO:0009089">
    <property type="term" value="P:lysine biosynthetic process via diaminopimelate"/>
    <property type="evidence" value="ECO:0007669"/>
    <property type="project" value="UniProtKB-UniRule"/>
</dbReference>
<evidence type="ECO:0000256" key="13">
    <source>
        <dbReference type="PIRSR" id="PIRSR001365-1"/>
    </source>
</evidence>
<dbReference type="PANTHER" id="PTHR12128">
    <property type="entry name" value="DIHYDRODIPICOLINATE SYNTHASE"/>
    <property type="match status" value="1"/>
</dbReference>